<dbReference type="Pfam" id="PF04082">
    <property type="entry name" value="Fungal_trans"/>
    <property type="match status" value="1"/>
</dbReference>
<dbReference type="Gene3D" id="4.10.240.10">
    <property type="entry name" value="Zn(2)-C6 fungal-type DNA-binding domain"/>
    <property type="match status" value="1"/>
</dbReference>
<keyword evidence="5" id="KW-0804">Transcription</keyword>
<evidence type="ECO:0000256" key="2">
    <source>
        <dbReference type="ARBA" id="ARBA00022723"/>
    </source>
</evidence>
<evidence type="ECO:0000256" key="4">
    <source>
        <dbReference type="ARBA" id="ARBA00023125"/>
    </source>
</evidence>
<evidence type="ECO:0000256" key="6">
    <source>
        <dbReference type="ARBA" id="ARBA00023242"/>
    </source>
</evidence>
<dbReference type="PROSITE" id="PS00463">
    <property type="entry name" value="ZN2_CY6_FUNGAL_1"/>
    <property type="match status" value="1"/>
</dbReference>
<evidence type="ECO:0000313" key="9">
    <source>
        <dbReference type="EMBL" id="OQE21671.1"/>
    </source>
</evidence>
<keyword evidence="4" id="KW-0238">DNA-binding</keyword>
<keyword evidence="3" id="KW-0805">Transcription regulation</keyword>
<dbReference type="PANTHER" id="PTHR31001">
    <property type="entry name" value="UNCHARACTERIZED TRANSCRIPTIONAL REGULATORY PROTEIN"/>
    <property type="match status" value="1"/>
</dbReference>
<dbReference type="EMBL" id="MLKD01000011">
    <property type="protein sequence ID" value="OQE21671.1"/>
    <property type="molecule type" value="Genomic_DNA"/>
</dbReference>
<dbReference type="GO" id="GO:0000981">
    <property type="term" value="F:DNA-binding transcription factor activity, RNA polymerase II-specific"/>
    <property type="evidence" value="ECO:0007669"/>
    <property type="project" value="InterPro"/>
</dbReference>
<evidence type="ECO:0000259" key="8">
    <source>
        <dbReference type="PROSITE" id="PS50048"/>
    </source>
</evidence>
<dbReference type="GO" id="GO:0005634">
    <property type="term" value="C:nucleus"/>
    <property type="evidence" value="ECO:0007669"/>
    <property type="project" value="UniProtKB-SubCell"/>
</dbReference>
<dbReference type="SMART" id="SM00066">
    <property type="entry name" value="GAL4"/>
    <property type="match status" value="1"/>
</dbReference>
<dbReference type="GO" id="GO:0008270">
    <property type="term" value="F:zinc ion binding"/>
    <property type="evidence" value="ECO:0007669"/>
    <property type="project" value="InterPro"/>
</dbReference>
<dbReference type="CDD" id="cd00067">
    <property type="entry name" value="GAL4"/>
    <property type="match status" value="1"/>
</dbReference>
<evidence type="ECO:0000313" key="10">
    <source>
        <dbReference type="Proteomes" id="UP000191285"/>
    </source>
</evidence>
<dbReference type="GO" id="GO:0006351">
    <property type="term" value="P:DNA-templated transcription"/>
    <property type="evidence" value="ECO:0007669"/>
    <property type="project" value="InterPro"/>
</dbReference>
<keyword evidence="6" id="KW-0539">Nucleus</keyword>
<dbReference type="OrthoDB" id="410267at2759"/>
<evidence type="ECO:0000256" key="5">
    <source>
        <dbReference type="ARBA" id="ARBA00023163"/>
    </source>
</evidence>
<feature type="region of interest" description="Disordered" evidence="7">
    <location>
        <begin position="58"/>
        <end position="120"/>
    </location>
</feature>
<name>A0A1V6T6E0_9EURO</name>
<dbReference type="AlphaFoldDB" id="A0A1V6T6E0"/>
<dbReference type="Proteomes" id="UP000191285">
    <property type="component" value="Unassembled WGS sequence"/>
</dbReference>
<dbReference type="SUPFAM" id="SSF57701">
    <property type="entry name" value="Zn2/Cys6 DNA-binding domain"/>
    <property type="match status" value="1"/>
</dbReference>
<organism evidence="9 10">
    <name type="scientific">Penicillium steckii</name>
    <dbReference type="NCBI Taxonomy" id="303698"/>
    <lineage>
        <taxon>Eukaryota</taxon>
        <taxon>Fungi</taxon>
        <taxon>Dikarya</taxon>
        <taxon>Ascomycota</taxon>
        <taxon>Pezizomycotina</taxon>
        <taxon>Eurotiomycetes</taxon>
        <taxon>Eurotiomycetidae</taxon>
        <taxon>Eurotiales</taxon>
        <taxon>Aspergillaceae</taxon>
        <taxon>Penicillium</taxon>
    </lineage>
</organism>
<dbReference type="InterPro" id="IPR001138">
    <property type="entry name" value="Zn2Cys6_DnaBD"/>
</dbReference>
<keyword evidence="2" id="KW-0479">Metal-binding</keyword>
<dbReference type="InterPro" id="IPR050613">
    <property type="entry name" value="Sec_Metabolite_Reg"/>
</dbReference>
<dbReference type="GO" id="GO:0003677">
    <property type="term" value="F:DNA binding"/>
    <property type="evidence" value="ECO:0007669"/>
    <property type="project" value="UniProtKB-KW"/>
</dbReference>
<comment type="caution">
    <text evidence="9">The sequence shown here is derived from an EMBL/GenBank/DDBJ whole genome shotgun (WGS) entry which is preliminary data.</text>
</comment>
<sequence>MKSPSSSRMSRTPIKRQRPSYSCTECSRRKLRCSKRIPCFACIERGIESQCRLRQSMTERARTGSGPLAITDNLIPEQEAESRNADTSRGTEYQPPDNLDEVDALSVPDTPSAKPGDMAETAAPQDEFKILDTVSQDAAVTLEFLVLSRQNILSTVHLDQQKQKNEDEAASQPVDLIFMAEQIDRLMVYHEDNIAWVHNVVHMPTFRQQCKDVFEHTLPRHQMWLSLYYAMLSVTLYHTHPSKLNELDIYTGVELSFLCYQKSIDSLNTADFMKNHDIYSVQAICLLIYIGHNIGQSDRISVLLASASRIAQCLGLHRLATETPSNILQCDDTNTKQRHLMEREVSKRTWWFLVRQDWLQIPYNNTYNIHPSQFDTPMPKNCDEDSFKMITFEDIPDQSKDHYTQGSYTSVLNQAAVIIWGLQDRMCRQSNKHDSDDGRDRKSLYKEVLRADAELKQLVEEMPQFFKSDKHENSGIPDYIFQQGSILLLSIAHKFYSIHRHFQILSLKDPWFAYTKVSCLPLMRRYLTNFLSLPDDQYTYTVSNLWTVNAQVLTAALWLLFELIFAKTEDEQIFDTQQIQDLALKSLQFLQFNQNKSTIAKRGVGLIESLLDTNKAIKEGSRQRFSLEEIISRVESTDNNKGQNVSRDSPCDLFSSQMADFLLGDHLAWEDILNAFDM</sequence>
<protein>
    <recommendedName>
        <fullName evidence="8">Zn(2)-C6 fungal-type domain-containing protein</fullName>
    </recommendedName>
</protein>
<evidence type="ECO:0000256" key="7">
    <source>
        <dbReference type="SAM" id="MobiDB-lite"/>
    </source>
</evidence>
<comment type="subcellular location">
    <subcellularLocation>
        <location evidence="1">Nucleus</location>
    </subcellularLocation>
</comment>
<proteinExistence type="predicted"/>
<dbReference type="InterPro" id="IPR007219">
    <property type="entry name" value="XnlR_reg_dom"/>
</dbReference>
<evidence type="ECO:0000256" key="1">
    <source>
        <dbReference type="ARBA" id="ARBA00004123"/>
    </source>
</evidence>
<evidence type="ECO:0000256" key="3">
    <source>
        <dbReference type="ARBA" id="ARBA00023015"/>
    </source>
</evidence>
<gene>
    <name evidence="9" type="ORF">PENSTE_c011G10246</name>
</gene>
<dbReference type="PROSITE" id="PS50048">
    <property type="entry name" value="ZN2_CY6_FUNGAL_2"/>
    <property type="match status" value="1"/>
</dbReference>
<dbReference type="InterPro" id="IPR036864">
    <property type="entry name" value="Zn2-C6_fun-type_DNA-bd_sf"/>
</dbReference>
<dbReference type="PANTHER" id="PTHR31001:SF90">
    <property type="entry name" value="CENTROMERE DNA-BINDING PROTEIN COMPLEX CBF3 SUBUNIT B"/>
    <property type="match status" value="1"/>
</dbReference>
<dbReference type="Pfam" id="PF00172">
    <property type="entry name" value="Zn_clus"/>
    <property type="match status" value="1"/>
</dbReference>
<dbReference type="CDD" id="cd12148">
    <property type="entry name" value="fungal_TF_MHR"/>
    <property type="match status" value="1"/>
</dbReference>
<feature type="domain" description="Zn(2)-C6 fungal-type" evidence="8">
    <location>
        <begin position="22"/>
        <end position="53"/>
    </location>
</feature>
<keyword evidence="10" id="KW-1185">Reference proteome</keyword>
<dbReference type="STRING" id="303698.A0A1V6T6E0"/>
<accession>A0A1V6T6E0</accession>
<reference evidence="10" key="1">
    <citation type="journal article" date="2017" name="Nat. Microbiol.">
        <title>Global analysis of biosynthetic gene clusters reveals vast potential of secondary metabolite production in Penicillium species.</title>
        <authorList>
            <person name="Nielsen J.C."/>
            <person name="Grijseels S."/>
            <person name="Prigent S."/>
            <person name="Ji B."/>
            <person name="Dainat J."/>
            <person name="Nielsen K.F."/>
            <person name="Frisvad J.C."/>
            <person name="Workman M."/>
            <person name="Nielsen J."/>
        </authorList>
    </citation>
    <scope>NUCLEOTIDE SEQUENCE [LARGE SCALE GENOMIC DNA]</scope>
    <source>
        <strain evidence="10">IBT 24891</strain>
    </source>
</reference>